<evidence type="ECO:0000313" key="3">
    <source>
        <dbReference type="EMBL" id="GHC68971.1"/>
    </source>
</evidence>
<dbReference type="RefSeq" id="WP_189489294.1">
    <property type="nucleotide sequence ID" value="NZ_BMZO01000004.1"/>
</dbReference>
<reference evidence="3" key="2">
    <citation type="submission" date="2020-09" db="EMBL/GenBank/DDBJ databases">
        <authorList>
            <person name="Sun Q."/>
            <person name="Kim S."/>
        </authorList>
    </citation>
    <scope>NUCLEOTIDE SEQUENCE</scope>
    <source>
        <strain evidence="3">KCTC 42097</strain>
    </source>
</reference>
<dbReference type="InterPro" id="IPR057460">
    <property type="entry name" value="CAF17_C"/>
</dbReference>
<keyword evidence="1" id="KW-0809">Transit peptide</keyword>
<evidence type="ECO:0000313" key="4">
    <source>
        <dbReference type="Proteomes" id="UP000641137"/>
    </source>
</evidence>
<dbReference type="NCBIfam" id="TIGR03317">
    <property type="entry name" value="ygfZ_signature"/>
    <property type="match status" value="1"/>
</dbReference>
<dbReference type="AlphaFoldDB" id="A0A8J3DR93"/>
<proteinExistence type="predicted"/>
<gene>
    <name evidence="3" type="ORF">GCM10010136_14230</name>
</gene>
<dbReference type="GO" id="GO:0016226">
    <property type="term" value="P:iron-sulfur cluster assembly"/>
    <property type="evidence" value="ECO:0007669"/>
    <property type="project" value="TreeGrafter"/>
</dbReference>
<dbReference type="SUPFAM" id="SSF103025">
    <property type="entry name" value="Folate-binding domain"/>
    <property type="match status" value="1"/>
</dbReference>
<reference evidence="3" key="1">
    <citation type="journal article" date="2014" name="Int. J. Syst. Evol. Microbiol.">
        <title>Complete genome sequence of Corynebacterium casei LMG S-19264T (=DSM 44701T), isolated from a smear-ripened cheese.</title>
        <authorList>
            <consortium name="US DOE Joint Genome Institute (JGI-PGF)"/>
            <person name="Walter F."/>
            <person name="Albersmeier A."/>
            <person name="Kalinowski J."/>
            <person name="Ruckert C."/>
        </authorList>
    </citation>
    <scope>NUCLEOTIDE SEQUENCE</scope>
    <source>
        <strain evidence="3">KCTC 42097</strain>
    </source>
</reference>
<dbReference type="InterPro" id="IPR027266">
    <property type="entry name" value="TrmE/GcvT-like"/>
</dbReference>
<name>A0A8J3DR93_9HYPH</name>
<feature type="domain" description="CAF17 C-terminal" evidence="2">
    <location>
        <begin position="201"/>
        <end position="273"/>
    </location>
</feature>
<dbReference type="PANTHER" id="PTHR22602:SF0">
    <property type="entry name" value="TRANSFERASE CAF17, MITOCHONDRIAL-RELATED"/>
    <property type="match status" value="1"/>
</dbReference>
<dbReference type="Proteomes" id="UP000641137">
    <property type="component" value="Unassembled WGS sequence"/>
</dbReference>
<dbReference type="PANTHER" id="PTHR22602">
    <property type="entry name" value="TRANSFERASE CAF17, MITOCHONDRIAL-RELATED"/>
    <property type="match status" value="1"/>
</dbReference>
<comment type="caution">
    <text evidence="3">The sequence shown here is derived from an EMBL/GenBank/DDBJ whole genome shotgun (WGS) entry which is preliminary data.</text>
</comment>
<dbReference type="PIRSF" id="PIRSF006487">
    <property type="entry name" value="GcvT"/>
    <property type="match status" value="1"/>
</dbReference>
<dbReference type="Pfam" id="PF25455">
    <property type="entry name" value="Beta-barrel_CAF17_C"/>
    <property type="match status" value="1"/>
</dbReference>
<dbReference type="Gene3D" id="3.30.1360.120">
    <property type="entry name" value="Probable tRNA modification gtpase trme, domain 1"/>
    <property type="match status" value="2"/>
</dbReference>
<dbReference type="InterPro" id="IPR045179">
    <property type="entry name" value="YgfZ/GcvT"/>
</dbReference>
<evidence type="ECO:0000259" key="2">
    <source>
        <dbReference type="Pfam" id="PF25455"/>
    </source>
</evidence>
<protein>
    <submittedName>
        <fullName evidence="3">Aminomethyltransferase</fullName>
    </submittedName>
</protein>
<accession>A0A8J3DR93</accession>
<dbReference type="InterPro" id="IPR017703">
    <property type="entry name" value="YgfZ/GCV_T_CS"/>
</dbReference>
<evidence type="ECO:0000256" key="1">
    <source>
        <dbReference type="ARBA" id="ARBA00022946"/>
    </source>
</evidence>
<dbReference type="EMBL" id="BMZO01000004">
    <property type="protein sequence ID" value="GHC68971.1"/>
    <property type="molecule type" value="Genomic_DNA"/>
</dbReference>
<sequence>MIEVALSDRSLIDVTGEDAETLLQSIVTLDLDSLKAGELRASALLTPQGKILFDFLISRQENGFLIDCRADIADDLVKRLTLYKLRARVMISKREQVFAAACWDDESGASRPDSTGLRDLRFGETAVYRRYDDSLKATGDIAYWTDLRIAHAVPESGSDYALSDAFPHDILFDQSGGVGLRKGCYIGQEVVSRMHHRGTARRRLLIVESTKDLPPTETPVTTFGKPIGTLGTVSGSKGLAILRIDKVKTAMDAGEPLVADGVALNARIPDWAGFTFPESSGSGDE</sequence>
<keyword evidence="4" id="KW-1185">Reference proteome</keyword>
<organism evidence="3 4">
    <name type="scientific">Limoniibacter endophyticus</name>
    <dbReference type="NCBI Taxonomy" id="1565040"/>
    <lineage>
        <taxon>Bacteria</taxon>
        <taxon>Pseudomonadati</taxon>
        <taxon>Pseudomonadota</taxon>
        <taxon>Alphaproteobacteria</taxon>
        <taxon>Hyphomicrobiales</taxon>
        <taxon>Bartonellaceae</taxon>
        <taxon>Limoniibacter</taxon>
    </lineage>
</organism>